<proteinExistence type="predicted"/>
<feature type="transmembrane region" description="Helical" evidence="1">
    <location>
        <begin position="52"/>
        <end position="69"/>
    </location>
</feature>
<keyword evidence="3" id="KW-1185">Reference proteome</keyword>
<dbReference type="AlphaFoldDB" id="A0A3A4APZ2"/>
<sequence length="139" mass="14191">MGQSASAAPKIMAIVALVSVVTVEFGGHALLRFVTTDRGRLGAFRERFFRAGHAHAGVLLVLSLVYLLHLPRAGFPAALEWLAGGALLAGVLAQSGGFFLHLAVGEEGGRSPGLLLTRAGALLIAASLLTLAAGLALAL</sequence>
<dbReference type="EMBL" id="QZEY01000006">
    <property type="protein sequence ID" value="RJL31756.1"/>
    <property type="molecule type" value="Genomic_DNA"/>
</dbReference>
<dbReference type="Proteomes" id="UP000265768">
    <property type="component" value="Unassembled WGS sequence"/>
</dbReference>
<feature type="transmembrane region" description="Helical" evidence="1">
    <location>
        <begin position="81"/>
        <end position="103"/>
    </location>
</feature>
<name>A0A3A4APZ2_9ACTN</name>
<evidence type="ECO:0000313" key="3">
    <source>
        <dbReference type="Proteomes" id="UP000265768"/>
    </source>
</evidence>
<gene>
    <name evidence="2" type="ORF">D5H75_18860</name>
</gene>
<evidence type="ECO:0000256" key="1">
    <source>
        <dbReference type="SAM" id="Phobius"/>
    </source>
</evidence>
<feature type="transmembrane region" description="Helical" evidence="1">
    <location>
        <begin position="12"/>
        <end position="31"/>
    </location>
</feature>
<keyword evidence="1" id="KW-1133">Transmembrane helix</keyword>
<accession>A0A3A4APZ2</accession>
<dbReference type="RefSeq" id="WP_119927784.1">
    <property type="nucleotide sequence ID" value="NZ_QZEY01000006.1"/>
</dbReference>
<protein>
    <recommendedName>
        <fullName evidence="4">DUF423 domain-containing protein</fullName>
    </recommendedName>
</protein>
<organism evidence="2 3">
    <name type="scientific">Bailinhaonella thermotolerans</name>
    <dbReference type="NCBI Taxonomy" id="1070861"/>
    <lineage>
        <taxon>Bacteria</taxon>
        <taxon>Bacillati</taxon>
        <taxon>Actinomycetota</taxon>
        <taxon>Actinomycetes</taxon>
        <taxon>Streptosporangiales</taxon>
        <taxon>Streptosporangiaceae</taxon>
        <taxon>Bailinhaonella</taxon>
    </lineage>
</organism>
<keyword evidence="1" id="KW-0472">Membrane</keyword>
<evidence type="ECO:0008006" key="4">
    <source>
        <dbReference type="Google" id="ProtNLM"/>
    </source>
</evidence>
<reference evidence="2 3" key="1">
    <citation type="submission" date="2018-09" db="EMBL/GenBank/DDBJ databases">
        <title>YIM 75507 draft genome.</title>
        <authorList>
            <person name="Tang S."/>
            <person name="Feng Y."/>
        </authorList>
    </citation>
    <scope>NUCLEOTIDE SEQUENCE [LARGE SCALE GENOMIC DNA]</scope>
    <source>
        <strain evidence="2 3">YIM 75507</strain>
    </source>
</reference>
<feature type="transmembrane region" description="Helical" evidence="1">
    <location>
        <begin position="115"/>
        <end position="138"/>
    </location>
</feature>
<dbReference type="OrthoDB" id="3540634at2"/>
<evidence type="ECO:0000313" key="2">
    <source>
        <dbReference type="EMBL" id="RJL31756.1"/>
    </source>
</evidence>
<comment type="caution">
    <text evidence="2">The sequence shown here is derived from an EMBL/GenBank/DDBJ whole genome shotgun (WGS) entry which is preliminary data.</text>
</comment>
<keyword evidence="1" id="KW-0812">Transmembrane</keyword>